<keyword evidence="4" id="KW-0804">Transcription</keyword>
<dbReference type="InterPro" id="IPR013325">
    <property type="entry name" value="RNA_pol_sigma_r2"/>
</dbReference>
<feature type="domain" description="RNA polymerase sigma-70 region 2" evidence="7">
    <location>
        <begin position="21"/>
        <end position="90"/>
    </location>
</feature>
<dbReference type="Gene3D" id="1.20.140.160">
    <property type="match status" value="1"/>
</dbReference>
<evidence type="ECO:0000256" key="5">
    <source>
        <dbReference type="SAM" id="Coils"/>
    </source>
</evidence>
<dbReference type="Pfam" id="PF04545">
    <property type="entry name" value="Sigma70_r4"/>
    <property type="match status" value="1"/>
</dbReference>
<dbReference type="PRINTS" id="PR00046">
    <property type="entry name" value="SIGMA70FCT"/>
</dbReference>
<evidence type="ECO:0000256" key="4">
    <source>
        <dbReference type="ARBA" id="ARBA00023163"/>
    </source>
</evidence>
<dbReference type="PANTHER" id="PTHR30385:SF7">
    <property type="entry name" value="RNA POLYMERASE SIGMA FACTOR FLIA"/>
    <property type="match status" value="1"/>
</dbReference>
<dbReference type="CDD" id="cd06171">
    <property type="entry name" value="Sigma70_r4"/>
    <property type="match status" value="1"/>
</dbReference>
<evidence type="ECO:0000256" key="2">
    <source>
        <dbReference type="ARBA" id="ARBA00023082"/>
    </source>
</evidence>
<evidence type="ECO:0000259" key="6">
    <source>
        <dbReference type="Pfam" id="PF04539"/>
    </source>
</evidence>
<evidence type="ECO:0000256" key="3">
    <source>
        <dbReference type="ARBA" id="ARBA00023125"/>
    </source>
</evidence>
<dbReference type="PIRSF" id="PIRSF000770">
    <property type="entry name" value="RNA_pol_sigma-SigE/K"/>
    <property type="match status" value="1"/>
</dbReference>
<dbReference type="GO" id="GO:0003677">
    <property type="term" value="F:DNA binding"/>
    <property type="evidence" value="ECO:0007669"/>
    <property type="project" value="UniProtKB-KW"/>
</dbReference>
<name>A0A5A9XBG6_9BACT</name>
<keyword evidence="3" id="KW-0238">DNA-binding</keyword>
<dbReference type="Proteomes" id="UP000324298">
    <property type="component" value="Unassembled WGS sequence"/>
</dbReference>
<dbReference type="InterPro" id="IPR000943">
    <property type="entry name" value="RNA_pol_sigma70"/>
</dbReference>
<dbReference type="InterPro" id="IPR007627">
    <property type="entry name" value="RNA_pol_sigma70_r2"/>
</dbReference>
<feature type="coiled-coil region" evidence="5">
    <location>
        <begin position="88"/>
        <end position="115"/>
    </location>
</feature>
<sequence length="249" mass="28105">MAAGKQNCPYAEAEPALRDTLIMENMPMVKYLVGRIVSQLPPHLDPQDLTSAAVIGLINAADRFDPARGVLFRTFAEQHVRGAIIDELRSYDILSRSMREKYKRLEREVTTLEHALGRNPTSEEVAKALSISLDEYFDLLDDVHVLTFLSLDDSWEDEDGNSLCLADVLSEQEEKSPQQQVMRMQLAQALGNAIEALPDKERLAVTLYYHEGMNLKEIGAIVSLTESRISQLLSQAMIRLKSKLKLYRD</sequence>
<reference evidence="9 10" key="1">
    <citation type="submission" date="2019-04" db="EMBL/GenBank/DDBJ databases">
        <title>Geobacter ruber sp. nov., ferric-reducing bacteria isolated from paddy soil.</title>
        <authorList>
            <person name="Xu Z."/>
            <person name="Masuda Y."/>
            <person name="Itoh H."/>
            <person name="Senoo K."/>
        </authorList>
    </citation>
    <scope>NUCLEOTIDE SEQUENCE [LARGE SCALE GENOMIC DNA]</scope>
    <source>
        <strain evidence="9 10">Red88</strain>
    </source>
</reference>
<dbReference type="PANTHER" id="PTHR30385">
    <property type="entry name" value="SIGMA FACTOR F FLAGELLAR"/>
    <property type="match status" value="1"/>
</dbReference>
<protein>
    <submittedName>
        <fullName evidence="9">FliA/WhiG family RNA polymerase sigma factor</fullName>
    </submittedName>
</protein>
<keyword evidence="5" id="KW-0175">Coiled coil</keyword>
<dbReference type="InterPro" id="IPR013324">
    <property type="entry name" value="RNA_pol_sigma_r3/r4-like"/>
</dbReference>
<dbReference type="EMBL" id="SRSD01000008">
    <property type="protein sequence ID" value="KAA0889758.1"/>
    <property type="molecule type" value="Genomic_DNA"/>
</dbReference>
<dbReference type="InterPro" id="IPR007630">
    <property type="entry name" value="RNA_pol_sigma70_r4"/>
</dbReference>
<feature type="domain" description="RNA polymerase sigma-70 region 4" evidence="8">
    <location>
        <begin position="193"/>
        <end position="241"/>
    </location>
</feature>
<comment type="caution">
    <text evidence="9">The sequence shown here is derived from an EMBL/GenBank/DDBJ whole genome shotgun (WGS) entry which is preliminary data.</text>
</comment>
<evidence type="ECO:0000259" key="8">
    <source>
        <dbReference type="Pfam" id="PF04545"/>
    </source>
</evidence>
<keyword evidence="10" id="KW-1185">Reference proteome</keyword>
<evidence type="ECO:0000313" key="10">
    <source>
        <dbReference type="Proteomes" id="UP000324298"/>
    </source>
</evidence>
<organism evidence="9 10">
    <name type="scientific">Oryzomonas rubra</name>
    <dbReference type="NCBI Taxonomy" id="2509454"/>
    <lineage>
        <taxon>Bacteria</taxon>
        <taxon>Pseudomonadati</taxon>
        <taxon>Thermodesulfobacteriota</taxon>
        <taxon>Desulfuromonadia</taxon>
        <taxon>Geobacterales</taxon>
        <taxon>Geobacteraceae</taxon>
        <taxon>Oryzomonas</taxon>
    </lineage>
</organism>
<evidence type="ECO:0000259" key="7">
    <source>
        <dbReference type="Pfam" id="PF04542"/>
    </source>
</evidence>
<keyword evidence="1" id="KW-0805">Transcription regulation</keyword>
<dbReference type="InterPro" id="IPR012845">
    <property type="entry name" value="RNA_pol_sigma_FliA_WhiG"/>
</dbReference>
<dbReference type="Pfam" id="PF04542">
    <property type="entry name" value="Sigma70_r2"/>
    <property type="match status" value="1"/>
</dbReference>
<dbReference type="Gene3D" id="1.10.1740.10">
    <property type="match status" value="1"/>
</dbReference>
<dbReference type="InterPro" id="IPR007624">
    <property type="entry name" value="RNA_pol_sigma70_r3"/>
</dbReference>
<dbReference type="NCBIfam" id="TIGR02479">
    <property type="entry name" value="FliA_WhiG"/>
    <property type="match status" value="1"/>
</dbReference>
<dbReference type="GO" id="GO:0003899">
    <property type="term" value="F:DNA-directed RNA polymerase activity"/>
    <property type="evidence" value="ECO:0007669"/>
    <property type="project" value="InterPro"/>
</dbReference>
<dbReference type="GO" id="GO:0016987">
    <property type="term" value="F:sigma factor activity"/>
    <property type="evidence" value="ECO:0007669"/>
    <property type="project" value="UniProtKB-KW"/>
</dbReference>
<dbReference type="AlphaFoldDB" id="A0A5A9XBG6"/>
<dbReference type="Pfam" id="PF04539">
    <property type="entry name" value="Sigma70_r3"/>
    <property type="match status" value="1"/>
</dbReference>
<dbReference type="GO" id="GO:0006352">
    <property type="term" value="P:DNA-templated transcription initiation"/>
    <property type="evidence" value="ECO:0007669"/>
    <property type="project" value="InterPro"/>
</dbReference>
<dbReference type="InterPro" id="IPR014284">
    <property type="entry name" value="RNA_pol_sigma-70_dom"/>
</dbReference>
<dbReference type="OrthoDB" id="9799825at2"/>
<dbReference type="NCBIfam" id="NF005413">
    <property type="entry name" value="PRK06986.1"/>
    <property type="match status" value="1"/>
</dbReference>
<keyword evidence="2" id="KW-0731">Sigma factor</keyword>
<proteinExistence type="predicted"/>
<dbReference type="NCBIfam" id="TIGR02937">
    <property type="entry name" value="sigma70-ECF"/>
    <property type="match status" value="1"/>
</dbReference>
<dbReference type="SUPFAM" id="SSF88659">
    <property type="entry name" value="Sigma3 and sigma4 domains of RNA polymerase sigma factors"/>
    <property type="match status" value="2"/>
</dbReference>
<evidence type="ECO:0000256" key="1">
    <source>
        <dbReference type="ARBA" id="ARBA00023015"/>
    </source>
</evidence>
<dbReference type="SUPFAM" id="SSF88946">
    <property type="entry name" value="Sigma2 domain of RNA polymerase sigma factors"/>
    <property type="match status" value="1"/>
</dbReference>
<dbReference type="RefSeq" id="WP_149308302.1">
    <property type="nucleotide sequence ID" value="NZ_SRSD01000008.1"/>
</dbReference>
<gene>
    <name evidence="9" type="ORF">ET418_13365</name>
</gene>
<evidence type="ECO:0000313" key="9">
    <source>
        <dbReference type="EMBL" id="KAA0889758.1"/>
    </source>
</evidence>
<accession>A0A5A9XBG6</accession>
<feature type="domain" description="RNA polymerase sigma-70 region 3" evidence="6">
    <location>
        <begin position="100"/>
        <end position="167"/>
    </location>
</feature>